<accession>A0A813L6Q5</accession>
<protein>
    <recommendedName>
        <fullName evidence="2">TPM domain-containing protein</fullName>
    </recommendedName>
</protein>
<evidence type="ECO:0000313" key="3">
    <source>
        <dbReference type="EMBL" id="CAE8720389.1"/>
    </source>
</evidence>
<dbReference type="PANTHER" id="PTHR30373">
    <property type="entry name" value="UPF0603 PROTEIN YGCG"/>
    <property type="match status" value="1"/>
</dbReference>
<sequence length="633" mass="69329">HQLSFILVDWLSVSGNRWSFSLEFADDLNRCLASRCSSNAPRVFVFFRFDFAIVPDGTNSIPVAILMDSPCCVVRTHTSVKPNLVPTFDQCCRPAPLGSPFRLSIEACHSKLRVRAVTCSALLGAVSALQLHRIRRSKYPHRHCSFASNDSARSLPALAATRGGRTQSPKGRRVPQVTHDKSFNWQGETRRARWRRRLTSAVLAVLVLVSASTGQSLREKGEWLQARNERKDQVEYVYRQETPFRTLRLAAVRAAVPGKVSSPGEVPSPRSRSDGGWVTDMTGVLDSSTVKQVNSMSRKVQQETGGEVVVITVPSVEGASGDRSKVKDFTTKLFNHWGIGERYKNNGVLILVSIGDRRVEVEIGKGLNGPFNEARWLRQTIDESIIPQLRQDRWNQGVLAGVTAVCAKLVETDSQLSTVSWFKTMSALCWGASVTSAIAAVAVLAKPIFDLTPRCSLCRKRTSKLRDASISELQPGQQAEAAVGSVRHVLCGCCRPTCRKTWALLADPQPQKEDPTPGGQRIGGKIPRSREVRLEPEEVIEAVRDQRGLALLSEARWLSRYKPCRSCSYRTALIVTETTVLATTYSPGLRIQVTDCCYCGANNIEEILLPVMSSSSDSGGGGSSDGGGGGGDF</sequence>
<comment type="caution">
    <text evidence="3">The sequence shown here is derived from an EMBL/GenBank/DDBJ whole genome shotgun (WGS) entry which is preliminary data.</text>
</comment>
<dbReference type="AlphaFoldDB" id="A0A813L6Q5"/>
<evidence type="ECO:0000259" key="2">
    <source>
        <dbReference type="Pfam" id="PF04536"/>
    </source>
</evidence>
<feature type="region of interest" description="Disordered" evidence="1">
    <location>
        <begin position="614"/>
        <end position="633"/>
    </location>
</feature>
<feature type="compositionally biased region" description="Gly residues" evidence="1">
    <location>
        <begin position="618"/>
        <end position="633"/>
    </location>
</feature>
<reference evidence="3" key="1">
    <citation type="submission" date="2021-02" db="EMBL/GenBank/DDBJ databases">
        <authorList>
            <person name="Dougan E. K."/>
            <person name="Rhodes N."/>
            <person name="Thang M."/>
            <person name="Chan C."/>
        </authorList>
    </citation>
    <scope>NUCLEOTIDE SEQUENCE</scope>
</reference>
<organism evidence="3 4">
    <name type="scientific">Polarella glacialis</name>
    <name type="common">Dinoflagellate</name>
    <dbReference type="NCBI Taxonomy" id="89957"/>
    <lineage>
        <taxon>Eukaryota</taxon>
        <taxon>Sar</taxon>
        <taxon>Alveolata</taxon>
        <taxon>Dinophyceae</taxon>
        <taxon>Suessiales</taxon>
        <taxon>Suessiaceae</taxon>
        <taxon>Polarella</taxon>
    </lineage>
</organism>
<feature type="domain" description="TPM" evidence="2">
    <location>
        <begin position="278"/>
        <end position="406"/>
    </location>
</feature>
<dbReference type="Proteomes" id="UP000626109">
    <property type="component" value="Unassembled WGS sequence"/>
</dbReference>
<gene>
    <name evidence="3" type="ORF">PGLA2088_LOCUS41304</name>
</gene>
<dbReference type="Pfam" id="PF04536">
    <property type="entry name" value="TPM_phosphatase"/>
    <property type="match status" value="1"/>
</dbReference>
<dbReference type="InterPro" id="IPR007621">
    <property type="entry name" value="TPM_dom"/>
</dbReference>
<name>A0A813L6Q5_POLGL</name>
<proteinExistence type="predicted"/>
<dbReference type="PANTHER" id="PTHR30373:SF2">
    <property type="entry name" value="UPF0603 PROTEIN YGCG"/>
    <property type="match status" value="1"/>
</dbReference>
<evidence type="ECO:0000313" key="4">
    <source>
        <dbReference type="Proteomes" id="UP000626109"/>
    </source>
</evidence>
<dbReference type="EMBL" id="CAJNNW010033793">
    <property type="protein sequence ID" value="CAE8720389.1"/>
    <property type="molecule type" value="Genomic_DNA"/>
</dbReference>
<evidence type="ECO:0000256" key="1">
    <source>
        <dbReference type="SAM" id="MobiDB-lite"/>
    </source>
</evidence>
<dbReference type="Gene3D" id="3.10.310.50">
    <property type="match status" value="1"/>
</dbReference>
<feature type="non-terminal residue" evidence="3">
    <location>
        <position position="1"/>
    </location>
</feature>